<reference evidence="4" key="1">
    <citation type="submission" date="2020-08" db="EMBL/GenBank/DDBJ databases">
        <title>Lacibacter sp. S13-6-6 genome sequencing.</title>
        <authorList>
            <person name="Jin L."/>
        </authorList>
    </citation>
    <scope>NUCLEOTIDE SEQUENCE [LARGE SCALE GENOMIC DNA]</scope>
    <source>
        <strain evidence="4">S13-6-6</strain>
    </source>
</reference>
<dbReference type="KEGG" id="lacs:H4075_12345"/>
<protein>
    <recommendedName>
        <fullName evidence="5">Energy transducer TonB</fullName>
    </recommendedName>
</protein>
<feature type="compositionally biased region" description="Gly residues" evidence="1">
    <location>
        <begin position="194"/>
        <end position="204"/>
    </location>
</feature>
<feature type="region of interest" description="Disordered" evidence="1">
    <location>
        <begin position="62"/>
        <end position="208"/>
    </location>
</feature>
<keyword evidence="2" id="KW-1133">Transmembrane helix</keyword>
<gene>
    <name evidence="3" type="ORF">H4075_12345</name>
</gene>
<feature type="compositionally biased region" description="Acidic residues" evidence="1">
    <location>
        <begin position="90"/>
        <end position="105"/>
    </location>
</feature>
<keyword evidence="4" id="KW-1185">Reference proteome</keyword>
<evidence type="ECO:0000313" key="3">
    <source>
        <dbReference type="EMBL" id="QNA42883.1"/>
    </source>
</evidence>
<dbReference type="Proteomes" id="UP000515344">
    <property type="component" value="Chromosome"/>
</dbReference>
<dbReference type="EMBL" id="CP060007">
    <property type="protein sequence ID" value="QNA42883.1"/>
    <property type="molecule type" value="Genomic_DNA"/>
</dbReference>
<feature type="transmembrane region" description="Helical" evidence="2">
    <location>
        <begin position="12"/>
        <end position="34"/>
    </location>
</feature>
<name>A0A7G5XBN0_9BACT</name>
<feature type="compositionally biased region" description="Low complexity" evidence="1">
    <location>
        <begin position="125"/>
        <end position="140"/>
    </location>
</feature>
<evidence type="ECO:0008006" key="5">
    <source>
        <dbReference type="Google" id="ProtNLM"/>
    </source>
</evidence>
<evidence type="ECO:0000256" key="2">
    <source>
        <dbReference type="SAM" id="Phobius"/>
    </source>
</evidence>
<evidence type="ECO:0000256" key="1">
    <source>
        <dbReference type="SAM" id="MobiDB-lite"/>
    </source>
</evidence>
<feature type="compositionally biased region" description="Low complexity" evidence="1">
    <location>
        <begin position="64"/>
        <end position="88"/>
    </location>
</feature>
<accession>A0A7G5XBN0</accession>
<keyword evidence="2" id="KW-0812">Transmembrane</keyword>
<feature type="compositionally biased region" description="Low complexity" evidence="1">
    <location>
        <begin position="110"/>
        <end position="119"/>
    </location>
</feature>
<dbReference type="AlphaFoldDB" id="A0A7G5XBN0"/>
<evidence type="ECO:0000313" key="4">
    <source>
        <dbReference type="Proteomes" id="UP000515344"/>
    </source>
</evidence>
<feature type="compositionally biased region" description="Polar residues" evidence="1">
    <location>
        <begin position="160"/>
        <end position="171"/>
    </location>
</feature>
<dbReference type="RefSeq" id="WP_182801149.1">
    <property type="nucleotide sequence ID" value="NZ_CP060007.1"/>
</dbReference>
<feature type="compositionally biased region" description="Low complexity" evidence="1">
    <location>
        <begin position="184"/>
        <end position="193"/>
    </location>
</feature>
<organism evidence="3 4">
    <name type="scientific">Lacibacter sediminis</name>
    <dbReference type="NCBI Taxonomy" id="2760713"/>
    <lineage>
        <taxon>Bacteria</taxon>
        <taxon>Pseudomonadati</taxon>
        <taxon>Bacteroidota</taxon>
        <taxon>Chitinophagia</taxon>
        <taxon>Chitinophagales</taxon>
        <taxon>Chitinophagaceae</taxon>
        <taxon>Lacibacter</taxon>
    </lineage>
</organism>
<keyword evidence="2" id="KW-0472">Membrane</keyword>
<sequence>MQSADTQKNYKAAAITFVVHAVLLVLFFVITIAMTGPTPPTVEEGIEVNLGNSDIGFGDVQPLIPDEPAPEAIPETTTTPPQQQIAAAVDETEKELSERDDEDAPEVNKPAKVTKPAKVVPKENPPVATTKPATTTVVNPKPAPPKPKAVYGGGTGTGGNNSDTYNNSRNQGIAGGTGDQGKSNGNPNSDNYNGNGGTGSGGGPRVTSGNRKIIKYYSFSGDLEKATIYAVIKVSPEGRGTFVRIGPRSTSVSQAYANAIIEYLRNIQFDKTAQESTVTVQFNFKVND</sequence>
<proteinExistence type="predicted"/>